<dbReference type="Gene3D" id="2.170.16.10">
    <property type="entry name" value="Hedgehog/Intein (Hint) domain"/>
    <property type="match status" value="1"/>
</dbReference>
<evidence type="ECO:0000256" key="1">
    <source>
        <dbReference type="SAM" id="MobiDB-lite"/>
    </source>
</evidence>
<evidence type="ECO:0000313" key="2">
    <source>
        <dbReference type="EMBL" id="WLQ42662.1"/>
    </source>
</evidence>
<accession>A0ABY9I708</accession>
<feature type="compositionally biased region" description="Basic residues" evidence="1">
    <location>
        <begin position="23"/>
        <end position="32"/>
    </location>
</feature>
<dbReference type="EMBL" id="CP120992">
    <property type="protein sequence ID" value="WLQ42662.1"/>
    <property type="molecule type" value="Genomic_DNA"/>
</dbReference>
<feature type="region of interest" description="Disordered" evidence="1">
    <location>
        <begin position="1"/>
        <end position="32"/>
    </location>
</feature>
<keyword evidence="3" id="KW-1185">Reference proteome</keyword>
<protein>
    <submittedName>
        <fullName evidence="2">Uncharacterized protein</fullName>
    </submittedName>
</protein>
<evidence type="ECO:0000313" key="3">
    <source>
        <dbReference type="Proteomes" id="UP001229952"/>
    </source>
</evidence>
<dbReference type="Proteomes" id="UP001229952">
    <property type="component" value="Chromosome"/>
</dbReference>
<dbReference type="RefSeq" id="WP_306090136.1">
    <property type="nucleotide sequence ID" value="NZ_CP120992.1"/>
</dbReference>
<gene>
    <name evidence="2" type="ORF">P8A22_23600</name>
</gene>
<reference evidence="2 3" key="1">
    <citation type="submission" date="2023-03" db="EMBL/GenBank/DDBJ databases">
        <title>Isolation and description of six Streptomyces strains from soil environments, able to metabolize different microbial glucans.</title>
        <authorList>
            <person name="Widen T."/>
            <person name="Larsbrink J."/>
        </authorList>
    </citation>
    <scope>NUCLEOTIDE SEQUENCE [LARGE SCALE GENOMIC DNA]</scope>
    <source>
        <strain evidence="2 3">Mut2</strain>
    </source>
</reference>
<name>A0ABY9I708_9ACTN</name>
<sequence>MPPSSRSPRSRSGATSLTAEPGKRKKEKHKVKAVIVTTTDREFVDVVVATNSGPKTIQTTEHHQPHESTEDAWTQVAYRKAGQKLQNDTGGPGAGTGNCSWSGRTSGAILICLMPLPAR</sequence>
<feature type="compositionally biased region" description="Low complexity" evidence="1">
    <location>
        <begin position="1"/>
        <end position="12"/>
    </location>
</feature>
<proteinExistence type="predicted"/>
<organism evidence="2 3">
    <name type="scientific">Streptomyces laculatispora</name>
    <dbReference type="NCBI Taxonomy" id="887464"/>
    <lineage>
        <taxon>Bacteria</taxon>
        <taxon>Bacillati</taxon>
        <taxon>Actinomycetota</taxon>
        <taxon>Actinomycetes</taxon>
        <taxon>Kitasatosporales</taxon>
        <taxon>Streptomycetaceae</taxon>
        <taxon>Streptomyces</taxon>
    </lineage>
</organism>